<dbReference type="OrthoDB" id="2036at2759"/>
<proteinExistence type="predicted"/>
<name>A0A2V3IXM9_9FLOR</name>
<dbReference type="PANTHER" id="PTHR45824">
    <property type="entry name" value="GH16843P"/>
    <property type="match status" value="1"/>
</dbReference>
<keyword evidence="4" id="KW-1185">Reference proteome</keyword>
<evidence type="ECO:0000256" key="1">
    <source>
        <dbReference type="SAM" id="MobiDB-lite"/>
    </source>
</evidence>
<dbReference type="SUPFAM" id="SSF46938">
    <property type="entry name" value="CRAL/TRIO N-terminal domain"/>
    <property type="match status" value="1"/>
</dbReference>
<feature type="compositionally biased region" description="Low complexity" evidence="1">
    <location>
        <begin position="9"/>
        <end position="20"/>
    </location>
</feature>
<comment type="caution">
    <text evidence="3">The sequence shown here is derived from an EMBL/GenBank/DDBJ whole genome shotgun (WGS) entry which is preliminary data.</text>
</comment>
<dbReference type="SUPFAM" id="SSF52087">
    <property type="entry name" value="CRAL/TRIO domain"/>
    <property type="match status" value="1"/>
</dbReference>
<dbReference type="CDD" id="cd00170">
    <property type="entry name" value="SEC14"/>
    <property type="match status" value="1"/>
</dbReference>
<dbReference type="SMART" id="SM00516">
    <property type="entry name" value="SEC14"/>
    <property type="match status" value="1"/>
</dbReference>
<feature type="compositionally biased region" description="Pro residues" evidence="1">
    <location>
        <begin position="21"/>
        <end position="38"/>
    </location>
</feature>
<protein>
    <submittedName>
        <fullName evidence="3">Patellin-5</fullName>
    </submittedName>
</protein>
<dbReference type="GO" id="GO:0008526">
    <property type="term" value="F:phosphatidylinositol transfer activity"/>
    <property type="evidence" value="ECO:0007669"/>
    <property type="project" value="TreeGrafter"/>
</dbReference>
<dbReference type="AlphaFoldDB" id="A0A2V3IXM9"/>
<gene>
    <name evidence="3" type="ORF">BWQ96_03400</name>
</gene>
<dbReference type="InterPro" id="IPR001251">
    <property type="entry name" value="CRAL-TRIO_dom"/>
</dbReference>
<dbReference type="EMBL" id="NBIV01000032">
    <property type="protein sequence ID" value="PXF46871.1"/>
    <property type="molecule type" value="Genomic_DNA"/>
</dbReference>
<evidence type="ECO:0000313" key="4">
    <source>
        <dbReference type="Proteomes" id="UP000247409"/>
    </source>
</evidence>
<dbReference type="Pfam" id="PF00650">
    <property type="entry name" value="CRAL_TRIO"/>
    <property type="match status" value="1"/>
</dbReference>
<accession>A0A2V3IXM9</accession>
<dbReference type="Proteomes" id="UP000247409">
    <property type="component" value="Unassembled WGS sequence"/>
</dbReference>
<dbReference type="Gene3D" id="3.40.525.10">
    <property type="entry name" value="CRAL-TRIO lipid binding domain"/>
    <property type="match status" value="1"/>
</dbReference>
<dbReference type="InterPro" id="IPR052578">
    <property type="entry name" value="PI_Transfer_CRAL-TRIO"/>
</dbReference>
<dbReference type="InterPro" id="IPR036865">
    <property type="entry name" value="CRAL-TRIO_dom_sf"/>
</dbReference>
<feature type="region of interest" description="Disordered" evidence="1">
    <location>
        <begin position="1"/>
        <end position="48"/>
    </location>
</feature>
<reference evidence="3 4" key="1">
    <citation type="journal article" date="2018" name="Mol. Biol. Evol.">
        <title>Analysis of the draft genome of the red seaweed Gracilariopsis chorda provides insights into genome size evolution in Rhodophyta.</title>
        <authorList>
            <person name="Lee J."/>
            <person name="Yang E.C."/>
            <person name="Graf L."/>
            <person name="Yang J.H."/>
            <person name="Qiu H."/>
            <person name="Zel Zion U."/>
            <person name="Chan C.X."/>
            <person name="Stephens T.G."/>
            <person name="Weber A.P.M."/>
            <person name="Boo G.H."/>
            <person name="Boo S.M."/>
            <person name="Kim K.M."/>
            <person name="Shin Y."/>
            <person name="Jung M."/>
            <person name="Lee S.J."/>
            <person name="Yim H.S."/>
            <person name="Lee J.H."/>
            <person name="Bhattacharya D."/>
            <person name="Yoon H.S."/>
        </authorList>
    </citation>
    <scope>NUCLEOTIDE SEQUENCE [LARGE SCALE GENOMIC DNA]</scope>
    <source>
        <strain evidence="3 4">SKKU-2015</strain>
        <tissue evidence="3">Whole body</tissue>
    </source>
</reference>
<feature type="domain" description="CRAL-TRIO" evidence="2">
    <location>
        <begin position="194"/>
        <end position="344"/>
    </location>
</feature>
<dbReference type="PROSITE" id="PS50191">
    <property type="entry name" value="CRAL_TRIO"/>
    <property type="match status" value="1"/>
</dbReference>
<organism evidence="3 4">
    <name type="scientific">Gracilariopsis chorda</name>
    <dbReference type="NCBI Taxonomy" id="448386"/>
    <lineage>
        <taxon>Eukaryota</taxon>
        <taxon>Rhodophyta</taxon>
        <taxon>Florideophyceae</taxon>
        <taxon>Rhodymeniophycidae</taxon>
        <taxon>Gracilariales</taxon>
        <taxon>Gracilariaceae</taxon>
        <taxon>Gracilariopsis</taxon>
    </lineage>
</organism>
<evidence type="ECO:0000313" key="3">
    <source>
        <dbReference type="EMBL" id="PXF46871.1"/>
    </source>
</evidence>
<dbReference type="PANTHER" id="PTHR45824:SF29">
    <property type="entry name" value="GH16843P"/>
    <property type="match status" value="1"/>
</dbReference>
<sequence>MRRYIPFNSAAHSHSSDSATSPPPSPKSPSDDTPPPPSSCSRPHIPHVPLPHVPLPHVPLPHVPHVSVPHVSVRKLFHANSSSHALQPDAQQESTPLTALSALIDEAIGPLGAPHSKYATSMAHDRLFAELHDSVQSRIRLETQFLRARQGNPQEAMTMITTTLTWRLKTNINHYLAHSAANMIHPDACFPMHIISNPDTCKQPVAYGLIRLLDKKKVDKLQFQNAMFSFLESIYFAHTYILDDMVIFLDFRDWSIRRNTPYRIVKDAIQTLQEYYPDRLGRVFLLNYPTTIRAAYTAISPIIDTGAKEKIVWIADDDPSATLGKYIPPKSIPTFLGGELEAVFPHNWPDVASEFGKTR</sequence>
<evidence type="ECO:0000259" key="2">
    <source>
        <dbReference type="PROSITE" id="PS50191"/>
    </source>
</evidence>
<dbReference type="InterPro" id="IPR036273">
    <property type="entry name" value="CRAL/TRIO_N_dom_sf"/>
</dbReference>